<keyword evidence="2" id="KW-1185">Reference proteome</keyword>
<dbReference type="Proteomes" id="UP000188388">
    <property type="component" value="Unassembled WGS sequence"/>
</dbReference>
<gene>
    <name evidence="1" type="ORF">BQ8794_40167</name>
</gene>
<reference evidence="2" key="1">
    <citation type="submission" date="2017-01" db="EMBL/GenBank/DDBJ databases">
        <authorList>
            <person name="Brunel B."/>
        </authorList>
    </citation>
    <scope>NUCLEOTIDE SEQUENCE [LARGE SCALE GENOMIC DNA]</scope>
</reference>
<proteinExistence type="predicted"/>
<name>A0A1R3VCP0_9HYPH</name>
<protein>
    <submittedName>
        <fullName evidence="1">Uncharacterized protein</fullName>
    </submittedName>
</protein>
<sequence length="158" mass="17541">MAAFGYRAYRGDRARRRVRRPSASGIQPRLGGIPRRCLSLDLLPYDWLPRPARRYRHLVAVDRRISGDPRALSRRRRLHHDGGILVLAFCRCGVASAVRRLLRLGQLGAKEGWPCPSDAAIARAYGSHSLRRALVELAWATAPGDPNAEEAEQGSLAV</sequence>
<dbReference type="AlphaFoldDB" id="A0A1R3VCP0"/>
<organism evidence="1 2">
    <name type="scientific">Mesorhizobium prunaredense</name>
    <dbReference type="NCBI Taxonomy" id="1631249"/>
    <lineage>
        <taxon>Bacteria</taxon>
        <taxon>Pseudomonadati</taxon>
        <taxon>Pseudomonadota</taxon>
        <taxon>Alphaproteobacteria</taxon>
        <taxon>Hyphomicrobiales</taxon>
        <taxon>Phyllobacteriaceae</taxon>
        <taxon>Mesorhizobium</taxon>
    </lineage>
</organism>
<evidence type="ECO:0000313" key="2">
    <source>
        <dbReference type="Proteomes" id="UP000188388"/>
    </source>
</evidence>
<dbReference type="STRING" id="1631249.BQ8794_40167"/>
<dbReference type="EMBL" id="FTPD01000034">
    <property type="protein sequence ID" value="SIT57568.1"/>
    <property type="molecule type" value="Genomic_DNA"/>
</dbReference>
<accession>A0A1R3VCP0</accession>
<evidence type="ECO:0000313" key="1">
    <source>
        <dbReference type="EMBL" id="SIT57568.1"/>
    </source>
</evidence>